<comment type="caution">
    <text evidence="9">The sequence shown here is derived from an EMBL/GenBank/DDBJ whole genome shotgun (WGS) entry which is preliminary data.</text>
</comment>
<evidence type="ECO:0000256" key="7">
    <source>
        <dbReference type="ARBA" id="ARBA00023239"/>
    </source>
</evidence>
<evidence type="ECO:0000256" key="4">
    <source>
        <dbReference type="ARBA" id="ARBA00022801"/>
    </source>
</evidence>
<keyword evidence="6" id="KW-0238">DNA-binding</keyword>
<keyword evidence="5" id="KW-0190">Covalent protein-DNA linkage</keyword>
<dbReference type="InterPro" id="IPR036590">
    <property type="entry name" value="SRAP-like"/>
</dbReference>
<evidence type="ECO:0000256" key="8">
    <source>
        <dbReference type="RuleBase" id="RU364100"/>
    </source>
</evidence>
<evidence type="ECO:0000256" key="5">
    <source>
        <dbReference type="ARBA" id="ARBA00023124"/>
    </source>
</evidence>
<keyword evidence="7" id="KW-0456">Lyase</keyword>
<evidence type="ECO:0000256" key="1">
    <source>
        <dbReference type="ARBA" id="ARBA00008136"/>
    </source>
</evidence>
<evidence type="ECO:0000256" key="2">
    <source>
        <dbReference type="ARBA" id="ARBA00022670"/>
    </source>
</evidence>
<evidence type="ECO:0000313" key="9">
    <source>
        <dbReference type="EMBL" id="GAA4398131.1"/>
    </source>
</evidence>
<keyword evidence="4 8" id="KW-0378">Hydrolase</keyword>
<dbReference type="PANTHER" id="PTHR13604">
    <property type="entry name" value="DC12-RELATED"/>
    <property type="match status" value="1"/>
</dbReference>
<organism evidence="9 10">
    <name type="scientific">Nibrella viscosa</name>
    <dbReference type="NCBI Taxonomy" id="1084524"/>
    <lineage>
        <taxon>Bacteria</taxon>
        <taxon>Pseudomonadati</taxon>
        <taxon>Bacteroidota</taxon>
        <taxon>Cytophagia</taxon>
        <taxon>Cytophagales</taxon>
        <taxon>Spirosomataceae</taxon>
        <taxon>Nibrella</taxon>
    </lineage>
</organism>
<accession>A0ABP8JYY7</accession>
<dbReference type="EC" id="3.4.-.-" evidence="8"/>
<dbReference type="RefSeq" id="WP_345264259.1">
    <property type="nucleotide sequence ID" value="NZ_BAABHB010000001.1"/>
</dbReference>
<dbReference type="SUPFAM" id="SSF143081">
    <property type="entry name" value="BB1717-like"/>
    <property type="match status" value="1"/>
</dbReference>
<dbReference type="Proteomes" id="UP001500936">
    <property type="component" value="Unassembled WGS sequence"/>
</dbReference>
<reference evidence="10" key="1">
    <citation type="journal article" date="2019" name="Int. J. Syst. Evol. Microbiol.">
        <title>The Global Catalogue of Microorganisms (GCM) 10K type strain sequencing project: providing services to taxonomists for standard genome sequencing and annotation.</title>
        <authorList>
            <consortium name="The Broad Institute Genomics Platform"/>
            <consortium name="The Broad Institute Genome Sequencing Center for Infectious Disease"/>
            <person name="Wu L."/>
            <person name="Ma J."/>
        </authorList>
    </citation>
    <scope>NUCLEOTIDE SEQUENCE [LARGE SCALE GENOMIC DNA]</scope>
    <source>
        <strain evidence="10">JCM 17925</strain>
    </source>
</reference>
<dbReference type="Gene3D" id="3.90.1680.10">
    <property type="entry name" value="SOS response associated peptidase-like"/>
    <property type="match status" value="1"/>
</dbReference>
<dbReference type="Pfam" id="PF02586">
    <property type="entry name" value="SRAP"/>
    <property type="match status" value="1"/>
</dbReference>
<gene>
    <name evidence="9" type="ORF">GCM10023187_08400</name>
</gene>
<dbReference type="InterPro" id="IPR003738">
    <property type="entry name" value="SRAP"/>
</dbReference>
<evidence type="ECO:0000256" key="6">
    <source>
        <dbReference type="ARBA" id="ARBA00023125"/>
    </source>
</evidence>
<comment type="similarity">
    <text evidence="1 8">Belongs to the SOS response-associated peptidase family.</text>
</comment>
<keyword evidence="10" id="KW-1185">Reference proteome</keyword>
<protein>
    <recommendedName>
        <fullName evidence="8">Abasic site processing protein</fullName>
        <ecNumber evidence="8">3.4.-.-</ecNumber>
    </recommendedName>
</protein>
<sequence length="247" mass="28214">MCFHNSLSVDQPALEKRYKAKLDDSAGFTPVYHANAYQFPDWPVVTHQQPGKLQMLQWGLIPKWAKSRQDADDIRTRTLNARSETVFDKPSFRSAIQAGRRCLIPSTGFYEWHTIGSKKFPFFINLKNQKIFSIAGIWDEWTDPETGEVQQTFSLLTTEANPLLARIHNTKQRMPVVLTPEHEKAWLHDDLTEAEVLVITGDLFPAGQMHSHSISKRITSRTEPTDVPEVLAPANYPELQNRAELFA</sequence>
<name>A0ABP8JYY7_9BACT</name>
<evidence type="ECO:0000313" key="10">
    <source>
        <dbReference type="Proteomes" id="UP001500936"/>
    </source>
</evidence>
<keyword evidence="2 8" id="KW-0645">Protease</keyword>
<evidence type="ECO:0000256" key="3">
    <source>
        <dbReference type="ARBA" id="ARBA00022763"/>
    </source>
</evidence>
<dbReference type="PANTHER" id="PTHR13604:SF0">
    <property type="entry name" value="ABASIC SITE PROCESSING PROTEIN HMCES"/>
    <property type="match status" value="1"/>
</dbReference>
<keyword evidence="3" id="KW-0227">DNA damage</keyword>
<dbReference type="EMBL" id="BAABHB010000001">
    <property type="protein sequence ID" value="GAA4398131.1"/>
    <property type="molecule type" value="Genomic_DNA"/>
</dbReference>
<proteinExistence type="inferred from homology"/>